<dbReference type="Pfam" id="PF00294">
    <property type="entry name" value="PfkB"/>
    <property type="match status" value="1"/>
</dbReference>
<comment type="similarity">
    <text evidence="1">Belongs to the carbohydrate kinase PfkB family.</text>
</comment>
<dbReference type="InterPro" id="IPR017583">
    <property type="entry name" value="Tagatose/fructose_Pkinase"/>
</dbReference>
<dbReference type="InterPro" id="IPR011611">
    <property type="entry name" value="PfkB_dom"/>
</dbReference>
<organism evidence="8 9">
    <name type="scientific">Rarispira pelagica</name>
    <dbReference type="NCBI Taxonomy" id="3141764"/>
    <lineage>
        <taxon>Bacteria</taxon>
        <taxon>Pseudomonadati</taxon>
        <taxon>Spirochaetota</taxon>
        <taxon>Spirochaetia</taxon>
        <taxon>Winmispirales</taxon>
        <taxon>Winmispiraceae</taxon>
        <taxon>Rarispira</taxon>
    </lineage>
</organism>
<keyword evidence="3" id="KW-0547">Nucleotide-binding</keyword>
<protein>
    <submittedName>
        <fullName evidence="8">PfkB family carbohydrate kinase</fullName>
    </submittedName>
</protein>
<dbReference type="GO" id="GO:0016301">
    <property type="term" value="F:kinase activity"/>
    <property type="evidence" value="ECO:0007669"/>
    <property type="project" value="UniProtKB-KW"/>
</dbReference>
<evidence type="ECO:0000256" key="3">
    <source>
        <dbReference type="ARBA" id="ARBA00022741"/>
    </source>
</evidence>
<keyword evidence="4 8" id="KW-0418">Kinase</keyword>
<proteinExistence type="inferred from homology"/>
<evidence type="ECO:0000256" key="5">
    <source>
        <dbReference type="ARBA" id="ARBA00022840"/>
    </source>
</evidence>
<keyword evidence="9" id="KW-1185">Reference proteome</keyword>
<keyword evidence="5" id="KW-0067">ATP-binding</keyword>
<gene>
    <name evidence="8" type="ORF">WKV44_05615</name>
</gene>
<evidence type="ECO:0000256" key="1">
    <source>
        <dbReference type="ARBA" id="ARBA00010688"/>
    </source>
</evidence>
<evidence type="ECO:0000313" key="9">
    <source>
        <dbReference type="Proteomes" id="UP001466331"/>
    </source>
</evidence>
<evidence type="ECO:0000259" key="7">
    <source>
        <dbReference type="Pfam" id="PF00294"/>
    </source>
</evidence>
<evidence type="ECO:0000256" key="2">
    <source>
        <dbReference type="ARBA" id="ARBA00022679"/>
    </source>
</evidence>
<dbReference type="PANTHER" id="PTHR46566">
    <property type="entry name" value="1-PHOSPHOFRUCTOKINASE-RELATED"/>
    <property type="match status" value="1"/>
</dbReference>
<feature type="domain" description="Carbohydrate kinase PfkB" evidence="7">
    <location>
        <begin position="21"/>
        <end position="286"/>
    </location>
</feature>
<dbReference type="PIRSF" id="PIRSF000535">
    <property type="entry name" value="1PFK/6PFK/LacC"/>
    <property type="match status" value="1"/>
</dbReference>
<dbReference type="EMBL" id="JBCHKQ010000002">
    <property type="protein sequence ID" value="MEM5948013.1"/>
    <property type="molecule type" value="Genomic_DNA"/>
</dbReference>
<dbReference type="RefSeq" id="WP_420069459.1">
    <property type="nucleotide sequence ID" value="NZ_JBCHKQ010000002.1"/>
</dbReference>
<comment type="caution">
    <text evidence="8">The sequence shown here is derived from an EMBL/GenBank/DDBJ whole genome shotgun (WGS) entry which is preliminary data.</text>
</comment>
<dbReference type="Proteomes" id="UP001466331">
    <property type="component" value="Unassembled WGS sequence"/>
</dbReference>
<reference evidence="8 9" key="1">
    <citation type="submission" date="2024-03" db="EMBL/GenBank/DDBJ databases">
        <title>Ignisphaera cupida sp. nov., a hyperthermophilic hydrolytic archaeon from a hot spring of Kamchatka, and proposal of Ignisphaeraceae fam. nov.</title>
        <authorList>
            <person name="Podosokorskaya O.A."/>
            <person name="Elcheninov A.G."/>
            <person name="Maltseva A.I."/>
            <person name="Zayulina K.S."/>
            <person name="Novikov A."/>
            <person name="Merkel A.Y."/>
        </authorList>
    </citation>
    <scope>NUCLEOTIDE SEQUENCE [LARGE SCALE GENOMIC DNA]</scope>
    <source>
        <strain evidence="8 9">38H-sp</strain>
    </source>
</reference>
<evidence type="ECO:0000256" key="4">
    <source>
        <dbReference type="ARBA" id="ARBA00022777"/>
    </source>
</evidence>
<evidence type="ECO:0000256" key="6">
    <source>
        <dbReference type="PIRNR" id="PIRNR000535"/>
    </source>
</evidence>
<name>A0ABU9UBI6_9SPIR</name>
<accession>A0ABU9UBI6</accession>
<dbReference type="SUPFAM" id="SSF53613">
    <property type="entry name" value="Ribokinase-like"/>
    <property type="match status" value="1"/>
</dbReference>
<sequence length="294" mass="32094">MIFIVSPSPTIQRTMFFSSFKTGKVNRAISVFTHASGKGLNVARTLKALRKESTVLTHAGGSFKNIFLNLAKNEGLSLNIVPSSAEVRICTTIVEDGRTTELVEEAEKVSFDTEKKLIKKGLAILKKSELLIISGKPAKGYSENVYKDLFKAAKNKNIPVIVDTRGPYLEPLLKEGGFLLKINKDEFIETFFPENNKVSETIIAEKITELYKHNKIISVITDGKNDVMFFSPDIGIKRLSPPLVTSINTTGCGDAFTAALSSALQNRKDMETVCNFAVSIASRAASSMIPGGLP</sequence>
<dbReference type="Gene3D" id="3.40.1190.20">
    <property type="match status" value="1"/>
</dbReference>
<dbReference type="InterPro" id="IPR029056">
    <property type="entry name" value="Ribokinase-like"/>
</dbReference>
<keyword evidence="2 6" id="KW-0808">Transferase</keyword>
<dbReference type="PANTHER" id="PTHR46566:SF2">
    <property type="entry name" value="ATP-DEPENDENT 6-PHOSPHOFRUCTOKINASE ISOZYME 2"/>
    <property type="match status" value="1"/>
</dbReference>
<evidence type="ECO:0000313" key="8">
    <source>
        <dbReference type="EMBL" id="MEM5948013.1"/>
    </source>
</evidence>